<dbReference type="EMBL" id="VSSQ01069191">
    <property type="protein sequence ID" value="MPN21253.1"/>
    <property type="molecule type" value="Genomic_DNA"/>
</dbReference>
<protein>
    <recommendedName>
        <fullName evidence="2">15-cis-phytoene synthase</fullName>
    </recommendedName>
</protein>
<dbReference type="GO" id="GO:0016765">
    <property type="term" value="F:transferase activity, transferring alkyl or aryl (other than methyl) groups"/>
    <property type="evidence" value="ECO:0007669"/>
    <property type="project" value="UniProtKB-ARBA"/>
</dbReference>
<dbReference type="PANTHER" id="PTHR31480">
    <property type="entry name" value="BIFUNCTIONAL LYCOPENE CYCLASE/PHYTOENE SYNTHASE"/>
    <property type="match status" value="1"/>
</dbReference>
<organism evidence="1">
    <name type="scientific">bioreactor metagenome</name>
    <dbReference type="NCBI Taxonomy" id="1076179"/>
    <lineage>
        <taxon>unclassified sequences</taxon>
        <taxon>metagenomes</taxon>
        <taxon>ecological metagenomes</taxon>
    </lineage>
</organism>
<proteinExistence type="predicted"/>
<reference evidence="1" key="1">
    <citation type="submission" date="2019-08" db="EMBL/GenBank/DDBJ databases">
        <authorList>
            <person name="Kucharzyk K."/>
            <person name="Murdoch R.W."/>
            <person name="Higgins S."/>
            <person name="Loffler F."/>
        </authorList>
    </citation>
    <scope>NUCLEOTIDE SEQUENCE</scope>
</reference>
<sequence>MDTFHQFDKVSLIREFEEDYYRAYQRGISLNLIINAFVLVVKKYSIPPDLVEAFLCSMKSDLENKEFTEPGIKQYIYGSADVVGLMCLKVMVRENPGEYDRLKGSAMKLSSAFQKINFLRDLKNDTENLSRNYFPVLNDRPFDDAAKEVIIRDIREEFCEALVGIRELPKRSRAGVYLAYRYYMELTKKIARHPSAILKKQRIRVSDVKKALLFPLCYISSLAGKKFMV</sequence>
<dbReference type="Pfam" id="PF00494">
    <property type="entry name" value="SQS_PSY"/>
    <property type="match status" value="1"/>
</dbReference>
<comment type="caution">
    <text evidence="1">The sequence shown here is derived from an EMBL/GenBank/DDBJ whole genome shotgun (WGS) entry which is preliminary data.</text>
</comment>
<gene>
    <name evidence="1" type="ORF">SDC9_168632</name>
</gene>
<dbReference type="AlphaFoldDB" id="A0A645GBJ7"/>
<accession>A0A645GBJ7</accession>
<dbReference type="InterPro" id="IPR008949">
    <property type="entry name" value="Isoprenoid_synthase_dom_sf"/>
</dbReference>
<evidence type="ECO:0000313" key="1">
    <source>
        <dbReference type="EMBL" id="MPN21253.1"/>
    </source>
</evidence>
<dbReference type="InterPro" id="IPR002060">
    <property type="entry name" value="Squ/phyt_synthse"/>
</dbReference>
<dbReference type="Gene3D" id="1.10.600.10">
    <property type="entry name" value="Farnesyl Diphosphate Synthase"/>
    <property type="match status" value="1"/>
</dbReference>
<name>A0A645GBJ7_9ZZZZ</name>
<dbReference type="SUPFAM" id="SSF48576">
    <property type="entry name" value="Terpenoid synthases"/>
    <property type="match status" value="1"/>
</dbReference>
<evidence type="ECO:0008006" key="2">
    <source>
        <dbReference type="Google" id="ProtNLM"/>
    </source>
</evidence>